<name>A0A1I8FZT1_9PLAT</name>
<evidence type="ECO:0000313" key="1">
    <source>
        <dbReference type="Proteomes" id="UP000095280"/>
    </source>
</evidence>
<protein>
    <submittedName>
        <fullName evidence="2">Uncharacterized protein</fullName>
    </submittedName>
</protein>
<dbReference type="WBParaSite" id="maker-uti_cns_0000323-snap-gene-1.26-mRNA-1">
    <property type="protein sequence ID" value="maker-uti_cns_0000323-snap-gene-1.26-mRNA-1"/>
    <property type="gene ID" value="maker-uti_cns_0000323-snap-gene-1.26"/>
</dbReference>
<sequence>MAAAAAEAGAGADSPVATRATAGRRACLFRWRKAAGAGLANVRHCISSSSTNRG</sequence>
<evidence type="ECO:0000313" key="2">
    <source>
        <dbReference type="WBParaSite" id="maker-uti_cns_0000323-snap-gene-1.26-mRNA-1"/>
    </source>
</evidence>
<dbReference type="Proteomes" id="UP000095280">
    <property type="component" value="Unplaced"/>
</dbReference>
<proteinExistence type="predicted"/>
<keyword evidence="1" id="KW-1185">Reference proteome</keyword>
<dbReference type="AlphaFoldDB" id="A0A1I8FZT1"/>
<accession>A0A1I8FZT1</accession>
<organism evidence="1 2">
    <name type="scientific">Macrostomum lignano</name>
    <dbReference type="NCBI Taxonomy" id="282301"/>
    <lineage>
        <taxon>Eukaryota</taxon>
        <taxon>Metazoa</taxon>
        <taxon>Spiralia</taxon>
        <taxon>Lophotrochozoa</taxon>
        <taxon>Platyhelminthes</taxon>
        <taxon>Rhabditophora</taxon>
        <taxon>Macrostomorpha</taxon>
        <taxon>Macrostomida</taxon>
        <taxon>Macrostomidae</taxon>
        <taxon>Macrostomum</taxon>
    </lineage>
</organism>
<reference evidence="2" key="1">
    <citation type="submission" date="2016-11" db="UniProtKB">
        <authorList>
            <consortium name="WormBaseParasite"/>
        </authorList>
    </citation>
    <scope>IDENTIFICATION</scope>
</reference>